<gene>
    <name evidence="3" type="ORF">GLOIN_2v1783637</name>
</gene>
<name>A0A2P4PEK3_RHIID</name>
<dbReference type="InterPro" id="IPR036597">
    <property type="entry name" value="Fido-like_dom_sf"/>
</dbReference>
<dbReference type="PROSITE" id="PS51459">
    <property type="entry name" value="FIDO"/>
    <property type="match status" value="1"/>
</dbReference>
<dbReference type="InterPro" id="IPR040198">
    <property type="entry name" value="Fido_containing"/>
</dbReference>
<evidence type="ECO:0000259" key="2">
    <source>
        <dbReference type="PROSITE" id="PS51459"/>
    </source>
</evidence>
<dbReference type="Proteomes" id="UP000018888">
    <property type="component" value="Unassembled WGS sequence"/>
</dbReference>
<feature type="domain" description="Fido" evidence="2">
    <location>
        <begin position="196"/>
        <end position="364"/>
    </location>
</feature>
<dbReference type="VEuPathDB" id="FungiDB:RhiirFUN_017579"/>
<comment type="caution">
    <text evidence="3">The sequence shown here is derived from an EMBL/GenBank/DDBJ whole genome shotgun (WGS) entry which is preliminary data.</text>
</comment>
<feature type="active site" evidence="1">
    <location>
        <position position="297"/>
    </location>
</feature>
<dbReference type="PANTHER" id="PTHR13504:SF38">
    <property type="entry name" value="FIDO DOMAIN-CONTAINING PROTEIN"/>
    <property type="match status" value="1"/>
</dbReference>
<evidence type="ECO:0000313" key="3">
    <source>
        <dbReference type="EMBL" id="POG63801.1"/>
    </source>
</evidence>
<proteinExistence type="predicted"/>
<dbReference type="Pfam" id="PF02661">
    <property type="entry name" value="Fic"/>
    <property type="match status" value="1"/>
</dbReference>
<dbReference type="PANTHER" id="PTHR13504">
    <property type="entry name" value="FIDO DOMAIN-CONTAINING PROTEIN DDB_G0283145"/>
    <property type="match status" value="1"/>
</dbReference>
<protein>
    <recommendedName>
        <fullName evidence="2">Fido domain-containing protein</fullName>
    </recommendedName>
</protein>
<reference evidence="3 4" key="2">
    <citation type="journal article" date="2018" name="New Phytol.">
        <title>High intraspecific genome diversity in the model arbuscular mycorrhizal symbiont Rhizophagus irregularis.</title>
        <authorList>
            <person name="Chen E.C.H."/>
            <person name="Morin E."/>
            <person name="Beaudet D."/>
            <person name="Noel J."/>
            <person name="Yildirir G."/>
            <person name="Ndikumana S."/>
            <person name="Charron P."/>
            <person name="St-Onge C."/>
            <person name="Giorgi J."/>
            <person name="Kruger M."/>
            <person name="Marton T."/>
            <person name="Ropars J."/>
            <person name="Grigoriev I.V."/>
            <person name="Hainaut M."/>
            <person name="Henrissat B."/>
            <person name="Roux C."/>
            <person name="Martin F."/>
            <person name="Corradi N."/>
        </authorList>
    </citation>
    <scope>NUCLEOTIDE SEQUENCE [LARGE SCALE GENOMIC DNA]</scope>
    <source>
        <strain evidence="3 4">DAOM 197198</strain>
    </source>
</reference>
<dbReference type="AlphaFoldDB" id="A0A2P4PEK3"/>
<keyword evidence="4" id="KW-1185">Reference proteome</keyword>
<accession>A0A2P4PEK3</accession>
<reference evidence="3 4" key="1">
    <citation type="journal article" date="2013" name="Proc. Natl. Acad. Sci. U.S.A.">
        <title>Genome of an arbuscular mycorrhizal fungus provides insight into the oldest plant symbiosis.</title>
        <authorList>
            <person name="Tisserant E."/>
            <person name="Malbreil M."/>
            <person name="Kuo A."/>
            <person name="Kohler A."/>
            <person name="Symeonidi A."/>
            <person name="Balestrini R."/>
            <person name="Charron P."/>
            <person name="Duensing N."/>
            <person name="Frei Dit Frey N."/>
            <person name="Gianinazzi-Pearson V."/>
            <person name="Gilbert L.B."/>
            <person name="Handa Y."/>
            <person name="Herr J.R."/>
            <person name="Hijri M."/>
            <person name="Koul R."/>
            <person name="Kawaguchi M."/>
            <person name="Krajinski F."/>
            <person name="Lammers P.J."/>
            <person name="Masclaux F.G."/>
            <person name="Murat C."/>
            <person name="Morin E."/>
            <person name="Ndikumana S."/>
            <person name="Pagni M."/>
            <person name="Petitpierre D."/>
            <person name="Requena N."/>
            <person name="Rosikiewicz P."/>
            <person name="Riley R."/>
            <person name="Saito K."/>
            <person name="San Clemente H."/>
            <person name="Shapiro H."/>
            <person name="van Tuinen D."/>
            <person name="Becard G."/>
            <person name="Bonfante P."/>
            <person name="Paszkowski U."/>
            <person name="Shachar-Hill Y.Y."/>
            <person name="Tuskan G.A."/>
            <person name="Young P.W."/>
            <person name="Sanders I.R."/>
            <person name="Henrissat B."/>
            <person name="Rensing S.A."/>
            <person name="Grigoriev I.V."/>
            <person name="Corradi N."/>
            <person name="Roux C."/>
            <person name="Martin F."/>
        </authorList>
    </citation>
    <scope>NUCLEOTIDE SEQUENCE [LARGE SCALE GENOMIC DNA]</scope>
    <source>
        <strain evidence="3 4">DAOM 197198</strain>
    </source>
</reference>
<dbReference type="SMR" id="A0A2P4PEK3"/>
<dbReference type="InterPro" id="IPR003812">
    <property type="entry name" value="Fido"/>
</dbReference>
<evidence type="ECO:0000256" key="1">
    <source>
        <dbReference type="PIRSR" id="PIRSR640198-1"/>
    </source>
</evidence>
<dbReference type="SUPFAM" id="SSF140931">
    <property type="entry name" value="Fic-like"/>
    <property type="match status" value="1"/>
</dbReference>
<sequence length="367" mass="42693">MTIDLPSLVPGIGHELRSLRPFSSTRYNIVASHVEKRLAVLNKIYSPLMIYHKEKLDWAKLIRSGKVWENYFGPFEWREKDYEFRSKYADVLKEIDAFKDSKKVTAANFLQSMTASFTQQSCALEGNKLGIIDTQKIWNSLKKNYNFDNIMTNWNIPLPAPSSLSDKEENKVIEIRNHLIATYYLYNTLYVTKKKIDFDEIKRIHQILLKGTPMENVQLNDYDFCEDKFQREFILHSGKFRKLSVDSCISNDVIHPFPIEVPALMRSLLLFINYGIPDKIHPIMFACRILSAFHHIHPFSTANGHVGRLIMALYLIRNDYPPVIFHQINQEEYNSTLLMSQGEMDSTSLYALAVVNILNNFIKMHTT</sequence>
<dbReference type="Gene3D" id="1.10.3290.10">
    <property type="entry name" value="Fido-like domain"/>
    <property type="match status" value="1"/>
</dbReference>
<evidence type="ECO:0000313" key="4">
    <source>
        <dbReference type="Proteomes" id="UP000018888"/>
    </source>
</evidence>
<dbReference type="EMBL" id="AUPC02000256">
    <property type="protein sequence ID" value="POG63801.1"/>
    <property type="molecule type" value="Genomic_DNA"/>
</dbReference>
<organism evidence="3 4">
    <name type="scientific">Rhizophagus irregularis (strain DAOM 181602 / DAOM 197198 / MUCL 43194)</name>
    <name type="common">Arbuscular mycorrhizal fungus</name>
    <name type="synonym">Glomus intraradices</name>
    <dbReference type="NCBI Taxonomy" id="747089"/>
    <lineage>
        <taxon>Eukaryota</taxon>
        <taxon>Fungi</taxon>
        <taxon>Fungi incertae sedis</taxon>
        <taxon>Mucoromycota</taxon>
        <taxon>Glomeromycotina</taxon>
        <taxon>Glomeromycetes</taxon>
        <taxon>Glomerales</taxon>
        <taxon>Glomeraceae</taxon>
        <taxon>Rhizophagus</taxon>
    </lineage>
</organism>